<sequence>ADRDSVVREREKVSGTPHAS</sequence>
<dbReference type="Proteomes" id="UP000265618">
    <property type="component" value="Unassembled WGS sequence"/>
</dbReference>
<organism evidence="2 3">
    <name type="scientific">Kipferlia bialata</name>
    <dbReference type="NCBI Taxonomy" id="797122"/>
    <lineage>
        <taxon>Eukaryota</taxon>
        <taxon>Metamonada</taxon>
        <taxon>Carpediemonas-like organisms</taxon>
        <taxon>Kipferlia</taxon>
    </lineage>
</organism>
<evidence type="ECO:0000313" key="2">
    <source>
        <dbReference type="EMBL" id="GCA63348.1"/>
    </source>
</evidence>
<dbReference type="AlphaFoldDB" id="A0A391NVY2"/>
<reference evidence="2 3" key="1">
    <citation type="journal article" date="2018" name="PLoS ONE">
        <title>The draft genome of Kipferlia bialata reveals reductive genome evolution in fornicate parasites.</title>
        <authorList>
            <person name="Tanifuji G."/>
            <person name="Takabayashi S."/>
            <person name="Kume K."/>
            <person name="Takagi M."/>
            <person name="Nakayama T."/>
            <person name="Kamikawa R."/>
            <person name="Inagaki Y."/>
            <person name="Hashimoto T."/>
        </authorList>
    </citation>
    <scope>NUCLEOTIDE SEQUENCE [LARGE SCALE GENOMIC DNA]</scope>
    <source>
        <strain evidence="2">NY0173</strain>
    </source>
</reference>
<name>A0A391NVY2_9EUKA</name>
<keyword evidence="3" id="KW-1185">Reference proteome</keyword>
<accession>A0A391NVY2</accession>
<comment type="caution">
    <text evidence="2">The sequence shown here is derived from an EMBL/GenBank/DDBJ whole genome shotgun (WGS) entry which is preliminary data.</text>
</comment>
<feature type="region of interest" description="Disordered" evidence="1">
    <location>
        <begin position="1"/>
        <end position="20"/>
    </location>
</feature>
<proteinExistence type="predicted"/>
<feature type="non-terminal residue" evidence="2">
    <location>
        <position position="1"/>
    </location>
</feature>
<evidence type="ECO:0000256" key="1">
    <source>
        <dbReference type="SAM" id="MobiDB-lite"/>
    </source>
</evidence>
<gene>
    <name evidence="2" type="ORF">KIPB_009399</name>
</gene>
<feature type="compositionally biased region" description="Basic and acidic residues" evidence="1">
    <location>
        <begin position="1"/>
        <end position="13"/>
    </location>
</feature>
<protein>
    <submittedName>
        <fullName evidence="2">Uncharacterized protein</fullName>
    </submittedName>
</protein>
<evidence type="ECO:0000313" key="3">
    <source>
        <dbReference type="Proteomes" id="UP000265618"/>
    </source>
</evidence>
<dbReference type="EMBL" id="BDIP01003183">
    <property type="protein sequence ID" value="GCA63348.1"/>
    <property type="molecule type" value="Genomic_DNA"/>
</dbReference>